<evidence type="ECO:0000313" key="1">
    <source>
        <dbReference type="EMBL" id="KAA1258399.1"/>
    </source>
</evidence>
<dbReference type="PANTHER" id="PTHR39186:SF1">
    <property type="entry name" value="DUF2071 DOMAIN-CONTAINING PROTEIN"/>
    <property type="match status" value="1"/>
</dbReference>
<protein>
    <recommendedName>
        <fullName evidence="3">DUF2071 domain-containing protein</fullName>
    </recommendedName>
</protein>
<reference evidence="1 2" key="1">
    <citation type="submission" date="2019-08" db="EMBL/GenBank/DDBJ databases">
        <title>Deep-cultivation of Planctomycetes and their phenomic and genomic characterization uncovers novel biology.</title>
        <authorList>
            <person name="Wiegand S."/>
            <person name="Jogler M."/>
            <person name="Boedeker C."/>
            <person name="Pinto D."/>
            <person name="Vollmers J."/>
            <person name="Rivas-Marin E."/>
            <person name="Kohn T."/>
            <person name="Peeters S.H."/>
            <person name="Heuer A."/>
            <person name="Rast P."/>
            <person name="Oberbeckmann S."/>
            <person name="Bunk B."/>
            <person name="Jeske O."/>
            <person name="Meyerdierks A."/>
            <person name="Storesund J.E."/>
            <person name="Kallscheuer N."/>
            <person name="Luecker S."/>
            <person name="Lage O.M."/>
            <person name="Pohl T."/>
            <person name="Merkel B.J."/>
            <person name="Hornburger P."/>
            <person name="Mueller R.-W."/>
            <person name="Bruemmer F."/>
            <person name="Labrenz M."/>
            <person name="Spormann A.M."/>
            <person name="Op Den Camp H."/>
            <person name="Overmann J."/>
            <person name="Amann R."/>
            <person name="Jetten M.S.M."/>
            <person name="Mascher T."/>
            <person name="Medema M.H."/>
            <person name="Devos D.P."/>
            <person name="Kaster A.-K."/>
            <person name="Ovreas L."/>
            <person name="Rohde M."/>
            <person name="Galperin M.Y."/>
            <person name="Jogler C."/>
        </authorList>
    </citation>
    <scope>NUCLEOTIDE SEQUENCE [LARGE SCALE GENOMIC DNA]</scope>
    <source>
        <strain evidence="1 2">LF1</strain>
    </source>
</reference>
<comment type="caution">
    <text evidence="1">The sequence shown here is derived from an EMBL/GenBank/DDBJ whole genome shotgun (WGS) entry which is preliminary data.</text>
</comment>
<organism evidence="1 2">
    <name type="scientific">Rubripirellula obstinata</name>
    <dbReference type="NCBI Taxonomy" id="406547"/>
    <lineage>
        <taxon>Bacteria</taxon>
        <taxon>Pseudomonadati</taxon>
        <taxon>Planctomycetota</taxon>
        <taxon>Planctomycetia</taxon>
        <taxon>Pirellulales</taxon>
        <taxon>Pirellulaceae</taxon>
        <taxon>Rubripirellula</taxon>
    </lineage>
</organism>
<dbReference type="InterPro" id="IPR023375">
    <property type="entry name" value="ADC_dom_sf"/>
</dbReference>
<sequence>MNARTDRTWPLPNQPWVMRMTWSELLFAHWPIEPDAVASLLPGGVTLDTREGKAWVGVVPFLMSNIAPRWCPPIPALSRFLELNVRTYVTVDGKPGVWFFSLDAASRVAVRVARATFNLPYMDAAMSIDRDDDGTIDYRSRRTHRGEPSADYEAKYAAAGDFFEAQPGSLEHWLTARYCLYSANRRGRIFRGEIDHPPWTLAPATYKERTNTMGSPLGFDFTGEPHLLFAKPVDVKAWLTSRCETQVT</sequence>
<keyword evidence="2" id="KW-1185">Reference proteome</keyword>
<evidence type="ECO:0008006" key="3">
    <source>
        <dbReference type="Google" id="ProtNLM"/>
    </source>
</evidence>
<dbReference type="OrthoDB" id="150993at2"/>
<dbReference type="RefSeq" id="WP_068261749.1">
    <property type="nucleotide sequence ID" value="NZ_LWSK01000027.1"/>
</dbReference>
<dbReference type="SUPFAM" id="SSF160104">
    <property type="entry name" value="Acetoacetate decarboxylase-like"/>
    <property type="match status" value="1"/>
</dbReference>
<dbReference type="InterPro" id="IPR018644">
    <property type="entry name" value="DUF2071"/>
</dbReference>
<dbReference type="Gene3D" id="2.40.400.10">
    <property type="entry name" value="Acetoacetate decarboxylase-like"/>
    <property type="match status" value="1"/>
</dbReference>
<accession>A0A5B1CF87</accession>
<gene>
    <name evidence="1" type="ORF">LF1_09180</name>
</gene>
<name>A0A5B1CF87_9BACT</name>
<evidence type="ECO:0000313" key="2">
    <source>
        <dbReference type="Proteomes" id="UP000322699"/>
    </source>
</evidence>
<dbReference type="Proteomes" id="UP000322699">
    <property type="component" value="Unassembled WGS sequence"/>
</dbReference>
<dbReference type="PANTHER" id="PTHR39186">
    <property type="entry name" value="DUF2071 FAMILY PROTEIN"/>
    <property type="match status" value="1"/>
</dbReference>
<dbReference type="EMBL" id="VRLW01000001">
    <property type="protein sequence ID" value="KAA1258399.1"/>
    <property type="molecule type" value="Genomic_DNA"/>
</dbReference>
<dbReference type="Pfam" id="PF09844">
    <property type="entry name" value="DUF2071"/>
    <property type="match status" value="1"/>
</dbReference>
<dbReference type="AlphaFoldDB" id="A0A5B1CF87"/>
<proteinExistence type="predicted"/>